<dbReference type="EMBL" id="CP015897">
    <property type="protein sequence ID" value="ARD98112.1"/>
    <property type="molecule type" value="Genomic_DNA"/>
</dbReference>
<evidence type="ECO:0000313" key="2">
    <source>
        <dbReference type="Proteomes" id="UP000192085"/>
    </source>
</evidence>
<organism evidence="1 2">
    <name type="scientific">Lactococcus lactis subsp. lactis</name>
    <name type="common">Streptococcus lactis</name>
    <dbReference type="NCBI Taxonomy" id="1360"/>
    <lineage>
        <taxon>Bacteria</taxon>
        <taxon>Bacillati</taxon>
        <taxon>Bacillota</taxon>
        <taxon>Bacilli</taxon>
        <taxon>Lactobacillales</taxon>
        <taxon>Streptococcaceae</taxon>
        <taxon>Lactococcus</taxon>
    </lineage>
</organism>
<dbReference type="RefSeq" id="WP_081144190.1">
    <property type="nucleotide sequence ID" value="NZ_CP015897.1"/>
</dbReference>
<protein>
    <submittedName>
        <fullName evidence="1">Prophage protein</fullName>
    </submittedName>
</protein>
<reference evidence="1 2" key="1">
    <citation type="journal article" date="2017" name="BMC Genomics">
        <title>Comparative and functional genomics of the Lactococcus lactis taxon; insights into evolution and niche adaptation.</title>
        <authorList>
            <person name="Kelleher P."/>
            <person name="Bottacini F."/>
            <person name="Mahony J."/>
            <person name="Kilcawley K.N."/>
            <person name="van Sinderen D."/>
        </authorList>
    </citation>
    <scope>NUCLEOTIDE SEQUENCE [LARGE SCALE GENOMIC DNA]</scope>
    <source>
        <strain evidence="1 2">275</strain>
    </source>
</reference>
<accession>A0A1V0NDW0</accession>
<evidence type="ECO:0000313" key="1">
    <source>
        <dbReference type="EMBL" id="ARD98112.1"/>
    </source>
</evidence>
<gene>
    <name evidence="1" type="ORF">LL275_0476</name>
</gene>
<proteinExistence type="predicted"/>
<dbReference type="AlphaFoldDB" id="A0A1V0NDW0"/>
<dbReference type="Proteomes" id="UP000192085">
    <property type="component" value="Chromosome"/>
</dbReference>
<sequence length="69" mass="7971">MEKILRGFNGASFNHSLSEEEKEAFEKIIEVLSKTELSVIQINKILYSVDTELYKVAMNKSLRHLKSNQ</sequence>
<name>A0A1V0NDW0_LACLL</name>